<evidence type="ECO:0000313" key="2">
    <source>
        <dbReference type="Proteomes" id="UP000239663"/>
    </source>
</evidence>
<protein>
    <recommendedName>
        <fullName evidence="3">DUF1657 domain-containing protein</fullName>
    </recommendedName>
</protein>
<sequence length="59" mass="6779">MSLNSELLICMTKLKAIEDGLQTEAEHAKDITDAKTYRDAMLLVRDIKKDMKKRLEALK</sequence>
<gene>
    <name evidence="1" type="ORF">CYL18_09875</name>
</gene>
<comment type="caution">
    <text evidence="1">The sequence shown here is derived from an EMBL/GenBank/DDBJ whole genome shotgun (WGS) entry which is preliminary data.</text>
</comment>
<evidence type="ECO:0000313" key="1">
    <source>
        <dbReference type="EMBL" id="PQD95577.1"/>
    </source>
</evidence>
<dbReference type="OrthoDB" id="1684731at2"/>
<name>A0A2S7N0Q0_9BACI</name>
<dbReference type="AlphaFoldDB" id="A0A2S7N0Q0"/>
<evidence type="ECO:0008006" key="3">
    <source>
        <dbReference type="Google" id="ProtNLM"/>
    </source>
</evidence>
<dbReference type="EMBL" id="PKOZ01000004">
    <property type="protein sequence ID" value="PQD95577.1"/>
    <property type="molecule type" value="Genomic_DNA"/>
</dbReference>
<organism evidence="1 2">
    <name type="scientific">Pradoshia eiseniae</name>
    <dbReference type="NCBI Taxonomy" id="2064768"/>
    <lineage>
        <taxon>Bacteria</taxon>
        <taxon>Bacillati</taxon>
        <taxon>Bacillota</taxon>
        <taxon>Bacilli</taxon>
        <taxon>Bacillales</taxon>
        <taxon>Bacillaceae</taxon>
        <taxon>Pradoshia</taxon>
    </lineage>
</organism>
<dbReference type="Proteomes" id="UP000239663">
    <property type="component" value="Unassembled WGS sequence"/>
</dbReference>
<dbReference type="RefSeq" id="WP_104849331.1">
    <property type="nucleotide sequence ID" value="NZ_PKOZ01000004.1"/>
</dbReference>
<reference evidence="1 2" key="1">
    <citation type="submission" date="2017-12" db="EMBL/GenBank/DDBJ databases">
        <title>Taxonomic description and draft genome of Pradoshia cofamensis Gen. nov., sp. nov., a thermotolerant bacillale isolated from anterior gut of earthworm Eisenia fetida.</title>
        <authorList>
            <person name="Saha T."/>
            <person name="Chakraborty R."/>
        </authorList>
    </citation>
    <scope>NUCLEOTIDE SEQUENCE [LARGE SCALE GENOMIC DNA]</scope>
    <source>
        <strain evidence="1 2">EAG3</strain>
    </source>
</reference>
<accession>A0A2S7N0Q0</accession>
<keyword evidence="2" id="KW-1185">Reference proteome</keyword>
<proteinExistence type="predicted"/>